<dbReference type="Proteomes" id="UP000006247">
    <property type="component" value="Unassembled WGS sequence"/>
</dbReference>
<protein>
    <submittedName>
        <fullName evidence="1">Uncharacterized protein</fullName>
    </submittedName>
</protein>
<evidence type="ECO:0000313" key="2">
    <source>
        <dbReference type="Proteomes" id="UP000006247"/>
    </source>
</evidence>
<evidence type="ECO:0000313" key="1">
    <source>
        <dbReference type="EMBL" id="EEG25924.1"/>
    </source>
</evidence>
<dbReference type="AlphaFoldDB" id="C0E683"/>
<organism evidence="1 2">
    <name type="scientific">Corynebacterium matruchotii ATCC 33806</name>
    <dbReference type="NCBI Taxonomy" id="566549"/>
    <lineage>
        <taxon>Bacteria</taxon>
        <taxon>Bacillati</taxon>
        <taxon>Actinomycetota</taxon>
        <taxon>Actinomycetes</taxon>
        <taxon>Mycobacteriales</taxon>
        <taxon>Corynebacteriaceae</taxon>
        <taxon>Corynebacterium</taxon>
    </lineage>
</organism>
<dbReference type="EMBL" id="ACEB01000042">
    <property type="protein sequence ID" value="EEG25924.1"/>
    <property type="molecule type" value="Genomic_DNA"/>
</dbReference>
<sequence length="67" mass="7530">MRCGFALAGVRKISALPWLSGDGFPANAKSLFDGVFRDCRASDKPAWWQEAARMVTKIGRQFAKRKR</sequence>
<proteinExistence type="predicted"/>
<dbReference type="HOGENOM" id="CLU_2805181_0_0_11"/>
<name>C0E683_9CORY</name>
<comment type="caution">
    <text evidence="1">The sequence shown here is derived from an EMBL/GenBank/DDBJ whole genome shotgun (WGS) entry which is preliminary data.</text>
</comment>
<accession>C0E683</accession>
<gene>
    <name evidence="1" type="ORF">CORMATOL_02516</name>
</gene>
<reference evidence="1 2" key="1">
    <citation type="submission" date="2009-01" db="EMBL/GenBank/DDBJ databases">
        <authorList>
            <person name="Fulton L."/>
            <person name="Clifton S."/>
            <person name="Chinwalla A.T."/>
            <person name="Mitreva M."/>
            <person name="Sodergren E."/>
            <person name="Weinstock G."/>
            <person name="Clifton S."/>
            <person name="Dooling D.J."/>
            <person name="Fulton B."/>
            <person name="Minx P."/>
            <person name="Pepin K.H."/>
            <person name="Johnson M."/>
            <person name="Bhonagiri V."/>
            <person name="Nash W.E."/>
            <person name="Mardis E.R."/>
            <person name="Wilson R.K."/>
        </authorList>
    </citation>
    <scope>NUCLEOTIDE SEQUENCE [LARGE SCALE GENOMIC DNA]</scope>
    <source>
        <strain evidence="1 2">ATCC 33806</strain>
    </source>
</reference>